<organism evidence="3 4">
    <name type="scientific">Sinanodonta woodiana</name>
    <name type="common">Chinese pond mussel</name>
    <name type="synonym">Anodonta woodiana</name>
    <dbReference type="NCBI Taxonomy" id="1069815"/>
    <lineage>
        <taxon>Eukaryota</taxon>
        <taxon>Metazoa</taxon>
        <taxon>Spiralia</taxon>
        <taxon>Lophotrochozoa</taxon>
        <taxon>Mollusca</taxon>
        <taxon>Bivalvia</taxon>
        <taxon>Autobranchia</taxon>
        <taxon>Heteroconchia</taxon>
        <taxon>Palaeoheterodonta</taxon>
        <taxon>Unionida</taxon>
        <taxon>Unionoidea</taxon>
        <taxon>Unionidae</taxon>
        <taxon>Unioninae</taxon>
        <taxon>Sinanodonta</taxon>
    </lineage>
</organism>
<sequence length="242" mass="27516">MGKDKKGKNQNTSGEFKLKETLQNEDIELTRELLRTDSQYRKIYSVVQKLSDTYENCKGHAPPQRYTELKDMIKDTISDDVLSAVKQATQSQDPGPPKGKMAGLVLACRQLSNNAGDSLSERASSSTQSQPSRQSTQSQPSRQASGKVTQLLQASYSFNGAAGDFSDKILQLHKAELYQDVEKKKKIKDRYETKALRLHNRLEKLKRDYAESKHLDFIRRYSALREMIKPVIRDDGLKPEDF</sequence>
<reference evidence="3 4" key="1">
    <citation type="submission" date="2024-11" db="EMBL/GenBank/DDBJ databases">
        <title>Chromosome-level genome assembly of the freshwater bivalve Anodonta woodiana.</title>
        <authorList>
            <person name="Chen X."/>
        </authorList>
    </citation>
    <scope>NUCLEOTIDE SEQUENCE [LARGE SCALE GENOMIC DNA]</scope>
    <source>
        <strain evidence="3">MN2024</strain>
        <tissue evidence="3">Gills</tissue>
    </source>
</reference>
<evidence type="ECO:0000313" key="4">
    <source>
        <dbReference type="Proteomes" id="UP001634394"/>
    </source>
</evidence>
<evidence type="ECO:0000256" key="1">
    <source>
        <dbReference type="SAM" id="Coils"/>
    </source>
</evidence>
<feature type="compositionally biased region" description="Low complexity" evidence="2">
    <location>
        <begin position="123"/>
        <end position="145"/>
    </location>
</feature>
<accession>A0ABD3WZ95</accession>
<evidence type="ECO:0000313" key="3">
    <source>
        <dbReference type="EMBL" id="KAL3877918.1"/>
    </source>
</evidence>
<comment type="caution">
    <text evidence="3">The sequence shown here is derived from an EMBL/GenBank/DDBJ whole genome shotgun (WGS) entry which is preliminary data.</text>
</comment>
<keyword evidence="4" id="KW-1185">Reference proteome</keyword>
<evidence type="ECO:0000256" key="2">
    <source>
        <dbReference type="SAM" id="MobiDB-lite"/>
    </source>
</evidence>
<proteinExistence type="predicted"/>
<dbReference type="EMBL" id="JBJQND010000005">
    <property type="protein sequence ID" value="KAL3877918.1"/>
    <property type="molecule type" value="Genomic_DNA"/>
</dbReference>
<feature type="region of interest" description="Disordered" evidence="2">
    <location>
        <begin position="116"/>
        <end position="147"/>
    </location>
</feature>
<dbReference type="AlphaFoldDB" id="A0ABD3WZ95"/>
<protein>
    <submittedName>
        <fullName evidence="3">Uncharacterized protein</fullName>
    </submittedName>
</protein>
<keyword evidence="1" id="KW-0175">Coiled coil</keyword>
<name>A0ABD3WZ95_SINWO</name>
<feature type="coiled-coil region" evidence="1">
    <location>
        <begin position="174"/>
        <end position="208"/>
    </location>
</feature>
<gene>
    <name evidence="3" type="ORF">ACJMK2_035559</name>
</gene>
<dbReference type="Proteomes" id="UP001634394">
    <property type="component" value="Unassembled WGS sequence"/>
</dbReference>